<protein>
    <submittedName>
        <fullName evidence="1">Uncharacterized protein</fullName>
    </submittedName>
</protein>
<reference evidence="1" key="1">
    <citation type="submission" date="2019-12" db="EMBL/GenBank/DDBJ databases">
        <title>Comparative genomics gives insights into the taxonomy of the Azoarcus-Aromatoleum group and reveals separate origins of nif in the plant-associated Azoarcus and non-plant-associated Aromatoleum sub-groups.</title>
        <authorList>
            <person name="Lafos M."/>
            <person name="Maluk M."/>
            <person name="Batista M."/>
            <person name="Junghare M."/>
            <person name="Carmona M."/>
            <person name="Faoro H."/>
            <person name="Cruz L.M."/>
            <person name="Battistoni F."/>
            <person name="De Souza E."/>
            <person name="Pedrosa F."/>
            <person name="Chen W.-M."/>
            <person name="Poole P.S."/>
            <person name="Dixon R.A."/>
            <person name="James E.K."/>
        </authorList>
    </citation>
    <scope>NUCLEOTIDE SEQUENCE</scope>
    <source>
        <strain evidence="1">LuFRes1</strain>
    </source>
</reference>
<name>A0ABX1PRQ0_9RHOO</name>
<comment type="caution">
    <text evidence="1">The sequence shown here is derived from an EMBL/GenBank/DDBJ whole genome shotgun (WGS) entry which is preliminary data.</text>
</comment>
<gene>
    <name evidence="1" type="ORF">GO606_18010</name>
</gene>
<evidence type="ECO:0000313" key="1">
    <source>
        <dbReference type="EMBL" id="NMG26568.1"/>
    </source>
</evidence>
<dbReference type="EMBL" id="WTVG01000077">
    <property type="protein sequence ID" value="NMG26568.1"/>
    <property type="molecule type" value="Genomic_DNA"/>
</dbReference>
<dbReference type="RefSeq" id="WP_169119885.1">
    <property type="nucleotide sequence ID" value="NZ_WTVG02000040.1"/>
</dbReference>
<organism evidence="1 2">
    <name type="scientific">Aromatoleum anaerobium</name>
    <dbReference type="NCBI Taxonomy" id="182180"/>
    <lineage>
        <taxon>Bacteria</taxon>
        <taxon>Pseudomonadati</taxon>
        <taxon>Pseudomonadota</taxon>
        <taxon>Betaproteobacteria</taxon>
        <taxon>Rhodocyclales</taxon>
        <taxon>Rhodocyclaceae</taxon>
        <taxon>Aromatoleum</taxon>
    </lineage>
</organism>
<accession>A0ABX1PRQ0</accession>
<evidence type="ECO:0000313" key="2">
    <source>
        <dbReference type="Proteomes" id="UP000615989"/>
    </source>
</evidence>
<proteinExistence type="predicted"/>
<keyword evidence="2" id="KW-1185">Reference proteome</keyword>
<dbReference type="Proteomes" id="UP000615989">
    <property type="component" value="Unassembled WGS sequence"/>
</dbReference>
<sequence>MRNTASGTHAHTPNSPRFTLGPWRSLGQRFIVAAHGAGLPVCQVLPAGVGVEQADANEHLIVAAPDLFAALAAIVADCAGVGPDNAGYYLVHDLSIEQARAALRIAQEGRS</sequence>